<gene>
    <name evidence="3" type="ORF">ACA1_287590</name>
</gene>
<reference evidence="3 4" key="1">
    <citation type="journal article" date="2013" name="Genome Biol.">
        <title>Genome of Acanthamoeba castellanii highlights extensive lateral gene transfer and early evolution of tyrosine kinase signaling.</title>
        <authorList>
            <person name="Clarke M."/>
            <person name="Lohan A.J."/>
            <person name="Liu B."/>
            <person name="Lagkouvardos I."/>
            <person name="Roy S."/>
            <person name="Zafar N."/>
            <person name="Bertelli C."/>
            <person name="Schilde C."/>
            <person name="Kianianmomeni A."/>
            <person name="Burglin T.R."/>
            <person name="Frech C."/>
            <person name="Turcotte B."/>
            <person name="Kopec K.O."/>
            <person name="Synnott J.M."/>
            <person name="Choo C."/>
            <person name="Paponov I."/>
            <person name="Finkler A."/>
            <person name="Soon Heng Tan C."/>
            <person name="Hutchins A.P."/>
            <person name="Weinmeier T."/>
            <person name="Rattei T."/>
            <person name="Chu J.S."/>
            <person name="Gimenez G."/>
            <person name="Irimia M."/>
            <person name="Rigden D.J."/>
            <person name="Fitzpatrick D.A."/>
            <person name="Lorenzo-Morales J."/>
            <person name="Bateman A."/>
            <person name="Chiu C.H."/>
            <person name="Tang P."/>
            <person name="Hegemann P."/>
            <person name="Fromm H."/>
            <person name="Raoult D."/>
            <person name="Greub G."/>
            <person name="Miranda-Saavedra D."/>
            <person name="Chen N."/>
            <person name="Nash P."/>
            <person name="Ginger M.L."/>
            <person name="Horn M."/>
            <person name="Schaap P."/>
            <person name="Caler L."/>
            <person name="Loftus B."/>
        </authorList>
    </citation>
    <scope>NUCLEOTIDE SEQUENCE [LARGE SCALE GENOMIC DNA]</scope>
    <source>
        <strain evidence="3 4">Neff</strain>
    </source>
</reference>
<dbReference type="GeneID" id="14926101"/>
<evidence type="ECO:0008006" key="5">
    <source>
        <dbReference type="Google" id="ProtNLM"/>
    </source>
</evidence>
<proteinExistence type="predicted"/>
<evidence type="ECO:0000256" key="1">
    <source>
        <dbReference type="SAM" id="Coils"/>
    </source>
</evidence>
<dbReference type="EMBL" id="KB007805">
    <property type="protein sequence ID" value="ELR25060.1"/>
    <property type="molecule type" value="Genomic_DNA"/>
</dbReference>
<feature type="coiled-coil region" evidence="1">
    <location>
        <begin position="64"/>
        <end position="151"/>
    </location>
</feature>
<protein>
    <recommendedName>
        <fullName evidence="5">Dysbindin</fullName>
    </recommendedName>
</protein>
<dbReference type="RefSeq" id="XP_004367815.1">
    <property type="nucleotide sequence ID" value="XM_004367758.1"/>
</dbReference>
<accession>L8HIN6</accession>
<dbReference type="VEuPathDB" id="AmoebaDB:ACA1_287590"/>
<dbReference type="KEGG" id="acan:ACA1_287590"/>
<organism evidence="3 4">
    <name type="scientific">Acanthamoeba castellanii (strain ATCC 30010 / Neff)</name>
    <dbReference type="NCBI Taxonomy" id="1257118"/>
    <lineage>
        <taxon>Eukaryota</taxon>
        <taxon>Amoebozoa</taxon>
        <taxon>Discosea</taxon>
        <taxon>Longamoebia</taxon>
        <taxon>Centramoebida</taxon>
        <taxon>Acanthamoebidae</taxon>
        <taxon>Acanthamoeba</taxon>
    </lineage>
</organism>
<feature type="compositionally biased region" description="Basic and acidic residues" evidence="2">
    <location>
        <begin position="204"/>
        <end position="214"/>
    </location>
</feature>
<dbReference type="AlphaFoldDB" id="L8HIN6"/>
<sequence length="265" mass="30774">MHENQVTLAAQAETTDQRVRPVLERCNAQYRAINALYKELWTLPKVLEGLASFQQSLRAICDDIDNLEVLLAERNVEVEALELERWKITQQHKLEEYRQIKRGELQRLEKEMQAKKKQLEKELLKGEEREKKKLEEEERKYREACEAAFRHSMEEFKKYGPQAIPRAQVKESLEQISLGAVSDSDLEQFLGSDDEDDAEDLIGEDERWGHKWEADNEPEDAGTNSESEKEKGSNDSEDTEEEEDKHQAPSERPAAGEDDEQSTRQ</sequence>
<keyword evidence="4" id="KW-1185">Reference proteome</keyword>
<evidence type="ECO:0000313" key="3">
    <source>
        <dbReference type="EMBL" id="ELR25060.1"/>
    </source>
</evidence>
<dbReference type="Proteomes" id="UP000011083">
    <property type="component" value="Unassembled WGS sequence"/>
</dbReference>
<evidence type="ECO:0000313" key="4">
    <source>
        <dbReference type="Proteomes" id="UP000011083"/>
    </source>
</evidence>
<evidence type="ECO:0000256" key="2">
    <source>
        <dbReference type="SAM" id="MobiDB-lite"/>
    </source>
</evidence>
<name>L8HIN6_ACACF</name>
<feature type="compositionally biased region" description="Acidic residues" evidence="2">
    <location>
        <begin position="192"/>
        <end position="203"/>
    </location>
</feature>
<feature type="compositionally biased region" description="Acidic residues" evidence="2">
    <location>
        <begin position="256"/>
        <end position="265"/>
    </location>
</feature>
<keyword evidence="1" id="KW-0175">Coiled coil</keyword>
<feature type="region of interest" description="Disordered" evidence="2">
    <location>
        <begin position="187"/>
        <end position="265"/>
    </location>
</feature>